<dbReference type="Proteomes" id="UP000030101">
    <property type="component" value="Unassembled WGS sequence"/>
</dbReference>
<dbReference type="EMBL" id="JQZV01000009">
    <property type="protein sequence ID" value="KGN92565.1"/>
    <property type="molecule type" value="Genomic_DNA"/>
</dbReference>
<keyword evidence="2" id="KW-1185">Reference proteome</keyword>
<protein>
    <submittedName>
        <fullName evidence="1">Uncharacterized protein</fullName>
    </submittedName>
</protein>
<reference evidence="1 2" key="1">
    <citation type="submission" date="2014-08" db="EMBL/GenBank/DDBJ databases">
        <title>Porphyromonas canoris strain:OH2762 Genome sequencing.</title>
        <authorList>
            <person name="Wallis C."/>
            <person name="Deusch O."/>
            <person name="O'Flynn C."/>
            <person name="Davis I."/>
            <person name="Jospin G."/>
            <person name="Darling A.E."/>
            <person name="Coil D.A."/>
            <person name="Alexiev A."/>
            <person name="Horsfall A."/>
            <person name="Kirkwood N."/>
            <person name="Harris S."/>
            <person name="Eisen J.A."/>
        </authorList>
    </citation>
    <scope>NUCLEOTIDE SEQUENCE [LARGE SCALE GENOMIC DNA]</scope>
    <source>
        <strain evidence="2">COT-108 OH2762</strain>
    </source>
</reference>
<name>A0ABR4XL67_9PORP</name>
<sequence>MKVEDSLSCCLYYLLAWMSLSGERNHFFKSSQNYDKKEAPLQFRLKNKSLQKEEYFGKTTAGFLSFGELENGGNGEAIFIYSIPLKTAL</sequence>
<accession>A0ABR4XL67</accession>
<proteinExistence type="predicted"/>
<evidence type="ECO:0000313" key="2">
    <source>
        <dbReference type="Proteomes" id="UP000030101"/>
    </source>
</evidence>
<gene>
    <name evidence="1" type="ORF">HQ43_04795</name>
</gene>
<comment type="caution">
    <text evidence="1">The sequence shown here is derived from an EMBL/GenBank/DDBJ whole genome shotgun (WGS) entry which is preliminary data.</text>
</comment>
<evidence type="ECO:0000313" key="1">
    <source>
        <dbReference type="EMBL" id="KGN92565.1"/>
    </source>
</evidence>
<organism evidence="1 2">
    <name type="scientific">Porphyromonas canoris</name>
    <dbReference type="NCBI Taxonomy" id="36875"/>
    <lineage>
        <taxon>Bacteria</taxon>
        <taxon>Pseudomonadati</taxon>
        <taxon>Bacteroidota</taxon>
        <taxon>Bacteroidia</taxon>
        <taxon>Bacteroidales</taxon>
        <taxon>Porphyromonadaceae</taxon>
        <taxon>Porphyromonas</taxon>
    </lineage>
</organism>